<feature type="transmembrane region" description="Helical" evidence="1">
    <location>
        <begin position="82"/>
        <end position="103"/>
    </location>
</feature>
<evidence type="ECO:0008006" key="3">
    <source>
        <dbReference type="Google" id="ProtNLM"/>
    </source>
</evidence>
<feature type="transmembrane region" description="Helical" evidence="1">
    <location>
        <begin position="291"/>
        <end position="310"/>
    </location>
</feature>
<feature type="transmembrane region" description="Helical" evidence="1">
    <location>
        <begin position="258"/>
        <end position="279"/>
    </location>
</feature>
<dbReference type="InterPro" id="IPR021280">
    <property type="entry name" value="TMEM260-like"/>
</dbReference>
<feature type="transmembrane region" description="Helical" evidence="1">
    <location>
        <begin position="631"/>
        <end position="649"/>
    </location>
</feature>
<feature type="transmembrane region" description="Helical" evidence="1">
    <location>
        <begin position="569"/>
        <end position="587"/>
    </location>
</feature>
<feature type="transmembrane region" description="Helical" evidence="1">
    <location>
        <begin position="546"/>
        <end position="562"/>
    </location>
</feature>
<keyword evidence="1" id="KW-0472">Membrane</keyword>
<feature type="transmembrane region" description="Helical" evidence="1">
    <location>
        <begin position="177"/>
        <end position="207"/>
    </location>
</feature>
<feature type="transmembrane region" description="Helical" evidence="1">
    <location>
        <begin position="219"/>
        <end position="238"/>
    </location>
</feature>
<keyword evidence="1" id="KW-1133">Transmembrane helix</keyword>
<name>A0A381NRQ5_9ZZZZ</name>
<keyword evidence="1" id="KW-0812">Transmembrane</keyword>
<organism evidence="2">
    <name type="scientific">marine metagenome</name>
    <dbReference type="NCBI Taxonomy" id="408172"/>
    <lineage>
        <taxon>unclassified sequences</taxon>
        <taxon>metagenomes</taxon>
        <taxon>ecological metagenomes</taxon>
    </lineage>
</organism>
<feature type="transmembrane region" description="Helical" evidence="1">
    <location>
        <begin position="599"/>
        <end position="619"/>
    </location>
</feature>
<dbReference type="EMBL" id="UINC01000551">
    <property type="protein sequence ID" value="SUZ57240.1"/>
    <property type="molecule type" value="Genomic_DNA"/>
</dbReference>
<dbReference type="InterPro" id="IPR052724">
    <property type="entry name" value="GT117_domain-containing"/>
</dbReference>
<dbReference type="Pfam" id="PF11028">
    <property type="entry name" value="TMEM260-like"/>
    <property type="match status" value="1"/>
</dbReference>
<feature type="transmembrane region" description="Helical" evidence="1">
    <location>
        <begin position="50"/>
        <end position="70"/>
    </location>
</feature>
<dbReference type="PANTHER" id="PTHR16214:SF3">
    <property type="entry name" value="TRANSMEMBRANE PROTEIN 260"/>
    <property type="match status" value="1"/>
</dbReference>
<evidence type="ECO:0000313" key="2">
    <source>
        <dbReference type="EMBL" id="SUZ57240.1"/>
    </source>
</evidence>
<feature type="transmembrane region" description="Helical" evidence="1">
    <location>
        <begin position="118"/>
        <end position="140"/>
    </location>
</feature>
<gene>
    <name evidence="2" type="ORF">METZ01_LOCUS10094</name>
</gene>
<protein>
    <recommendedName>
        <fullName evidence="3">DUF2723 domain-containing protein</fullName>
    </recommendedName>
</protein>
<reference evidence="2" key="1">
    <citation type="submission" date="2018-05" db="EMBL/GenBank/DDBJ databases">
        <authorList>
            <person name="Lanie J.A."/>
            <person name="Ng W.-L."/>
            <person name="Kazmierczak K.M."/>
            <person name="Andrzejewski T.M."/>
            <person name="Davidsen T.M."/>
            <person name="Wayne K.J."/>
            <person name="Tettelin H."/>
            <person name="Glass J.I."/>
            <person name="Rusch D."/>
            <person name="Podicherti R."/>
            <person name="Tsui H.-C.T."/>
            <person name="Winkler M.E."/>
        </authorList>
    </citation>
    <scope>NUCLEOTIDE SEQUENCE</scope>
</reference>
<dbReference type="AlphaFoldDB" id="A0A381NRQ5"/>
<sequence length="1180" mass="136661">MNANKFKKWNKIIAAFTFFVALTTYSLTVEPTASYWDSAEYISTSAKLQIGHPPGAPLFQMLGAFFSSFSSDLDKTALMVNMMSVFASAFTILFLFLTITIIGKKILIKDDNFTNSNIALTLGSSLIGALCFTFSDSFWFNAVEAEVYAMATMIMALLFWLGFKWEENMDNVGGDKWLILISFVVGLSFGVHFMGLLAIPAIGMIYFFKKNPSPTIQSFIAANVISIAILLFIFKLLLPSTLGLFGNLEVFFVNTLGLPFNSGTIFSGLLIITLFYLGIKTTREKNWVKANTFLLCIMFVFIGFSSWLMIPIRSNANTVINENAPSDARALLAYYNLEQYPDTHIFYGPMYSDAYAGQDAQTPYKDDKPKYEKDLKSKKYIIVNDWEDGKINSNSKHVGLLPRMWSSDHASNYMKFFGYLPFEIKNEYKSEESLIQLVNQFQSSFNKGDIDSDGYHEFLSQYGGYLNIAKPTLLSNIKYLFQYQMGSMYWRYFMWNFSGKQNDNQWKYDLLNGNWISGINFLDELRLGPQENLSEDVLNNKGRNKYYFLPLILGVIGLLFLFNKNKSLFWIVTVLFLFTGLALKVYVNERIFEPRERDYALVGSFYVFCIFIGLSLMSIQHKLKSLIKNKISIPLTTILLIFVPFLMAFENWDDHDRSNRYTAQSLAKAYLDSIDEGVDSMIFTIGDNDTFALWYAQEIESYRTDVRTINTSLIATDWYIDQMKKRTYNSSPIPSQLIHKQYAYGIRDYVKHESIIDSVRWDIKDFMNWIGSDHPRTRYSNLLKQYGADLDNVPKFTQNMIFYPTNKIRVPVNKKNVISSGLVNEKDSELIVDYIDIDLPTSGLYKNQLLMLDILANNDWERPIYFTGGSYNDSEYLWMKDYLQLDGLVYKLVPIKTPINKKNPYELGRIDSDLMYKIVKGWEWGNSNSEKIYHDPETRKNSISFRGNLHRLALQLINDDEQEKAEEILDLSLEKMPIKYFGFYSLLEPYISTYYKLNKYTKGDKLYKNLSNKYQQNLNYYSKLSKSKNSNFSVYSYAENIITDTERYRSLLESALNSNDIKFIGEAIKNFVKSTDFVKEIYGDYEYFTLLTPFIEDLYKSGNSNLSKNLYLNISNQLKDRLQLFIEMPQENKSEYIENIANNLFEYSKILNVLKDYEADKSLIKSEIESFMIIKEKLTN</sequence>
<feature type="transmembrane region" description="Helical" evidence="1">
    <location>
        <begin position="147"/>
        <end position="165"/>
    </location>
</feature>
<dbReference type="PANTHER" id="PTHR16214">
    <property type="entry name" value="TRANSMEMBRANE PROTEIN 260"/>
    <property type="match status" value="1"/>
</dbReference>
<accession>A0A381NRQ5</accession>
<evidence type="ECO:0000256" key="1">
    <source>
        <dbReference type="SAM" id="Phobius"/>
    </source>
</evidence>
<proteinExistence type="predicted"/>